<dbReference type="PANTHER" id="PTHR45527:SF1">
    <property type="entry name" value="FATTY ACID SYNTHASE"/>
    <property type="match status" value="1"/>
</dbReference>
<dbReference type="Gene3D" id="3.40.50.980">
    <property type="match status" value="4"/>
</dbReference>
<dbReference type="InterPro" id="IPR001242">
    <property type="entry name" value="Condensation_dom"/>
</dbReference>
<evidence type="ECO:0000259" key="7">
    <source>
        <dbReference type="PROSITE" id="PS50075"/>
    </source>
</evidence>
<feature type="domain" description="Carrier" evidence="7">
    <location>
        <begin position="3115"/>
        <end position="3190"/>
    </location>
</feature>
<dbReference type="Gene3D" id="3.40.50.1820">
    <property type="entry name" value="alpha/beta hydrolase"/>
    <property type="match status" value="1"/>
</dbReference>
<dbReference type="SUPFAM" id="SSF52777">
    <property type="entry name" value="CoA-dependent acyltransferases"/>
    <property type="match status" value="10"/>
</dbReference>
<comment type="cofactor">
    <cofactor evidence="1">
        <name>pantetheine 4'-phosphate</name>
        <dbReference type="ChEBI" id="CHEBI:47942"/>
    </cofactor>
</comment>
<feature type="region of interest" description="Disordered" evidence="6">
    <location>
        <begin position="1648"/>
        <end position="1678"/>
    </location>
</feature>
<organism evidence="8 9">
    <name type="scientific">Plantactinospora endophytica</name>
    <dbReference type="NCBI Taxonomy" id="673535"/>
    <lineage>
        <taxon>Bacteria</taxon>
        <taxon>Bacillati</taxon>
        <taxon>Actinomycetota</taxon>
        <taxon>Actinomycetes</taxon>
        <taxon>Micromonosporales</taxon>
        <taxon>Micromonosporaceae</taxon>
        <taxon>Plantactinospora</taxon>
    </lineage>
</organism>
<name>A0ABQ4EBK9_9ACTN</name>
<feature type="domain" description="Carrier" evidence="7">
    <location>
        <begin position="4154"/>
        <end position="4228"/>
    </location>
</feature>
<dbReference type="Gene3D" id="3.30.559.30">
    <property type="entry name" value="Nonribosomal peptide synthetase, condensation domain"/>
    <property type="match status" value="5"/>
</dbReference>
<dbReference type="InterPro" id="IPR010071">
    <property type="entry name" value="AA_adenyl_dom"/>
</dbReference>
<reference evidence="8 9" key="1">
    <citation type="submission" date="2021-01" db="EMBL/GenBank/DDBJ databases">
        <title>Whole genome shotgun sequence of Plantactinospora endophytica NBRC 110450.</title>
        <authorList>
            <person name="Komaki H."/>
            <person name="Tamura T."/>
        </authorList>
    </citation>
    <scope>NUCLEOTIDE SEQUENCE [LARGE SCALE GENOMIC DNA]</scope>
    <source>
        <strain evidence="8 9">NBRC 110450</strain>
    </source>
</reference>
<dbReference type="EMBL" id="BONW01000042">
    <property type="protein sequence ID" value="GIG92118.1"/>
    <property type="molecule type" value="Genomic_DNA"/>
</dbReference>
<dbReference type="SUPFAM" id="SSF56801">
    <property type="entry name" value="Acetyl-CoA synthetase-like"/>
    <property type="match status" value="4"/>
</dbReference>
<evidence type="ECO:0000256" key="2">
    <source>
        <dbReference type="ARBA" id="ARBA00022450"/>
    </source>
</evidence>
<dbReference type="Pfam" id="PF00501">
    <property type="entry name" value="AMP-binding"/>
    <property type="match status" value="4"/>
</dbReference>
<dbReference type="CDD" id="cd17652">
    <property type="entry name" value="A_NRPS_CmdD_like"/>
    <property type="match status" value="1"/>
</dbReference>
<dbReference type="PROSITE" id="PS50075">
    <property type="entry name" value="CARRIER"/>
    <property type="match status" value="4"/>
</dbReference>
<dbReference type="Pfam" id="PF13193">
    <property type="entry name" value="AMP-binding_C"/>
    <property type="match status" value="4"/>
</dbReference>
<gene>
    <name evidence="8" type="ORF">Pen02_70540</name>
</gene>
<dbReference type="NCBIfam" id="NF003417">
    <property type="entry name" value="PRK04813.1"/>
    <property type="match status" value="4"/>
</dbReference>
<keyword evidence="4" id="KW-0677">Repeat</keyword>
<dbReference type="InterPro" id="IPR042099">
    <property type="entry name" value="ANL_N_sf"/>
</dbReference>
<keyword evidence="2" id="KW-0596">Phosphopantetheine</keyword>
<comment type="caution">
    <text evidence="8">The sequence shown here is derived from an EMBL/GenBank/DDBJ whole genome shotgun (WGS) entry which is preliminary data.</text>
</comment>
<dbReference type="PANTHER" id="PTHR45527">
    <property type="entry name" value="NONRIBOSOMAL PEPTIDE SYNTHETASE"/>
    <property type="match status" value="1"/>
</dbReference>
<proteinExistence type="predicted"/>
<keyword evidence="5" id="KW-0045">Antibiotic biosynthesis</keyword>
<dbReference type="CDD" id="cd05930">
    <property type="entry name" value="A_NRPS"/>
    <property type="match status" value="2"/>
</dbReference>
<dbReference type="InterPro" id="IPR025110">
    <property type="entry name" value="AMP-bd_C"/>
</dbReference>
<dbReference type="Pfam" id="PF00550">
    <property type="entry name" value="PP-binding"/>
    <property type="match status" value="4"/>
</dbReference>
<feature type="domain" description="Carrier" evidence="7">
    <location>
        <begin position="2037"/>
        <end position="2112"/>
    </location>
</feature>
<dbReference type="Gene3D" id="1.10.1200.10">
    <property type="entry name" value="ACP-like"/>
    <property type="match status" value="3"/>
</dbReference>
<dbReference type="SUPFAM" id="SSF47336">
    <property type="entry name" value="ACP-like"/>
    <property type="match status" value="4"/>
</dbReference>
<dbReference type="InterPro" id="IPR000873">
    <property type="entry name" value="AMP-dep_synth/lig_dom"/>
</dbReference>
<evidence type="ECO:0000313" key="8">
    <source>
        <dbReference type="EMBL" id="GIG92118.1"/>
    </source>
</evidence>
<evidence type="ECO:0000256" key="1">
    <source>
        <dbReference type="ARBA" id="ARBA00001957"/>
    </source>
</evidence>
<accession>A0ABQ4EBK9</accession>
<dbReference type="InterPro" id="IPR045851">
    <property type="entry name" value="AMP-bd_C_sf"/>
</dbReference>
<dbReference type="InterPro" id="IPR010060">
    <property type="entry name" value="NRPS_synth"/>
</dbReference>
<dbReference type="Pfam" id="PF00668">
    <property type="entry name" value="Condensation"/>
    <property type="match status" value="5"/>
</dbReference>
<dbReference type="InterPro" id="IPR023213">
    <property type="entry name" value="CAT-like_dom_sf"/>
</dbReference>
<feature type="region of interest" description="Disordered" evidence="6">
    <location>
        <begin position="3097"/>
        <end position="3118"/>
    </location>
</feature>
<dbReference type="NCBIfam" id="TIGR01733">
    <property type="entry name" value="AA-adenyl-dom"/>
    <property type="match status" value="4"/>
</dbReference>
<dbReference type="CDD" id="cd17643">
    <property type="entry name" value="A_NRPS_Cytc1-like"/>
    <property type="match status" value="1"/>
</dbReference>
<feature type="domain" description="Carrier" evidence="7">
    <location>
        <begin position="964"/>
        <end position="1039"/>
    </location>
</feature>
<dbReference type="Gene3D" id="2.30.38.10">
    <property type="entry name" value="Luciferase, Domain 3"/>
    <property type="match status" value="2"/>
</dbReference>
<dbReference type="InterPro" id="IPR036736">
    <property type="entry name" value="ACP-like_sf"/>
</dbReference>
<evidence type="ECO:0000256" key="4">
    <source>
        <dbReference type="ARBA" id="ARBA00022737"/>
    </source>
</evidence>
<dbReference type="InterPro" id="IPR009081">
    <property type="entry name" value="PP-bd_ACP"/>
</dbReference>
<dbReference type="PROSITE" id="PS00455">
    <property type="entry name" value="AMP_BINDING"/>
    <property type="match status" value="4"/>
</dbReference>
<dbReference type="InterPro" id="IPR020845">
    <property type="entry name" value="AMP-binding_CS"/>
</dbReference>
<evidence type="ECO:0000256" key="3">
    <source>
        <dbReference type="ARBA" id="ARBA00022553"/>
    </source>
</evidence>
<dbReference type="SMART" id="SM00823">
    <property type="entry name" value="PKS_PP"/>
    <property type="match status" value="4"/>
</dbReference>
<dbReference type="NCBIfam" id="TIGR01720">
    <property type="entry name" value="NRPS-para261"/>
    <property type="match status" value="1"/>
</dbReference>
<dbReference type="InterPro" id="IPR020806">
    <property type="entry name" value="PKS_PP-bd"/>
</dbReference>
<dbReference type="CDD" id="cd19540">
    <property type="entry name" value="LCL_NRPS-like"/>
    <property type="match status" value="3"/>
</dbReference>
<protein>
    <submittedName>
        <fullName evidence="8">Non-ribosomal peptide synthetase</fullName>
    </submittedName>
</protein>
<dbReference type="Proteomes" id="UP000646749">
    <property type="component" value="Unassembled WGS sequence"/>
</dbReference>
<evidence type="ECO:0000313" key="9">
    <source>
        <dbReference type="Proteomes" id="UP000646749"/>
    </source>
</evidence>
<evidence type="ECO:0000256" key="6">
    <source>
        <dbReference type="SAM" id="MobiDB-lite"/>
    </source>
</evidence>
<dbReference type="Gene3D" id="3.30.559.10">
    <property type="entry name" value="Chloramphenicol acetyltransferase-like domain"/>
    <property type="match status" value="5"/>
</dbReference>
<dbReference type="Gene3D" id="3.30.300.30">
    <property type="match status" value="4"/>
</dbReference>
<dbReference type="Gene3D" id="3.40.50.12780">
    <property type="entry name" value="N-terminal domain of ligase-like"/>
    <property type="match status" value="2"/>
</dbReference>
<dbReference type="PROSITE" id="PS00012">
    <property type="entry name" value="PHOSPHOPANTETHEINE"/>
    <property type="match status" value="2"/>
</dbReference>
<keyword evidence="3" id="KW-0597">Phosphoprotein</keyword>
<evidence type="ECO:0000256" key="5">
    <source>
        <dbReference type="ARBA" id="ARBA00023194"/>
    </source>
</evidence>
<sequence>MTMVDRPPTRQALSAAQRGVWVAQQLQPGEPLYHCGVCVDLPGRPDPELLGRAVARALAETPALRARFRAEDGEPWQDFPAAPTEPLRIVDLRDAPDPGTAAEDWMRTDLATPTELAGGELYRHALLTVSPTRSVFYLRYHHILLDGWGQTLYLRRVAEIYTALLAGAEPPASRFGALAEVLASDAVYRGSARYDRDRAYWLATLADVGEPSRLAPVAAPPGHSDLRATVWLDPDRVRRLREAARSTGTNWSTVVTAAFAGYVQRITATDDVVLGLPVAARTGAAELGTPAMVSNEVPLRLAGSVSAPFDSLVRHTAEALRRAVRHQRYRAEELHAALGRSGDAAITGPVVNLVTFDQGLRFGEFDAVARQLSTGRVKDLSVHVYGTPDAASGIRVDVDANPALYPPELVRRHRDGFLHLLDELVADPGRPVGRSAVTPAADRAALLAAGTGPVTEVPATTLPELFAAQARATPDAVAVADEHGALSYAELDDRADRLARYLIGRGAAAEAYVAVAMPRSVDLVVALLGVLRSGAAYLPIDPALPADRIALMCDDARPVLAVTSTAYASRLGDVPTVALDAPDVRALLDAVPAGPVTDAERGVPLRDAHPAYLIYTSGSTGRPKGVTVEHRSLARYLLRAREAYPAAAGRSLLHSPVSFDLTVTALFTPLVAGGSVRVGELTEDGVRAAGPVTFAKFTPSHLELLDALPDEASPTGCLVLGGEALHGHALHGWRDRHPDALVVNAYGPTEATVNCLDHRIEPGSPLPAGPVPIGRPFAGARAYVLDAGLHPLPEGIAGELYIAGTVLARGYRHRPGLTAERFVADPFGPPGARMYRTGDLARWTAGGVLEFAGRADEQVKVRGHRIEPGEIAAALRAEPEVAAAVVVLREDQAGDPRLVGYVTAADGARPDPAALRDALARTLPDYMVPAAVVLLDEIPLSAHGKVDRRRLPAPSYATEQVDRSPRTGTEEILVGLFGEVLGLDRVGVHDDFFALGGHSLLATRLAGRVRATFGVDLSIRQLFDTPTVAEVAALLARGGTALPRCAPVHRPDPMPASFAQERWWFLDRIDETNATYNIPAALRLTGDLDTDALRQALRDVTDRHEALRTVLVGEAGDLQQVIRAPGDDVAPLTVREVTESELDEQLGEAVRYRYDLGADLPLRATLFRLGPAEHVLLLLVHHVAGDGWSMERLVGDLASGYAARRSGSAPGWRPLPVQYADYTLWQRQVLGAEGDPDSPMARQLAFWQTVLVDVPEELALPADRPRPPVASRTGRRLEVGLPADVHAGVDRLARSTRTSVFMVLQAALATLLTRLGAGTDIPIGSPVAGRVDDTLEDLVGVFVNTVVLRTDTSGDPTFTELLDRVRETDLQAYAHQDIPFERLVDVLRPQRSLARHPLFQVMLSYQNTFRHDGLRAVGELTGLAVDLLDTDTGGAEFDLSIDLGEEFTPDGSPAGITGGVRYAADLFDPETALGLVDRLERVLRQVVADPSLRLDDIDVSDEDERDRVLRGWNDTDADLPAQTWPAMFEAQVRRTPDRPAVESGDVTLDYTALNERANRLARRLVRAGVAPETVVAVALPRSVDLIAGLLAIVKAGGAYLPIEPDYPAERIRTVLADASPVALLTDRATAARLPDTGTAVLLLDEEPSGADASSAGSRPDEPSAADAGADLTDDDRRATLRPEHPAYVIYTSGSTGRPKGVLVSHVGLASLVGTQVPAFGVDEHSRVLQFASVGFDASVSEICMALLSGATLVVPDADERAPGEPLARYLTERAITHATLPPAALSAMSPADVPARLTIVVAGEASTPDLIRTWAAGRVMFNAYGPSETTVDATSWRCAPDLGAVVPIGRPSLNTRAYVLDDRLRPVPVGAPGELYVAGAGLARGYLDQPGLTAQRFVADPFGPPGTRLYRTGDRVRRHRGGELEFLGRADDQVKLRGFRIELGEIEAALTAHEAVRQAVVLLREDRPGDKRLVAYLVADTPAPEAAVLRAHLARFLPEHMLPAAYVPLDALPTNFSGKVDRRALPAPEERAAEGRVASTPQEEILCGLFAEVLGVPSVGPEDNFFELGGHSLLGTSLASRVRAMFQAEITIRQLFRTPTPAGLASVLTAPGGSARPRLAPVSRPDRLPLSFAQRRLWFLHRLEENTSPYNMPLALDLTGPVSRVALEAALADVVARHESLRTVFPEDADGPYQHVLDVEAARPALALEVTTDEALPDRIAEASRHRFDLASELPLVARLFQVAPNRHTLLILMHHIAADGWSVPLLARDLATAYAARRQDTAPEQPPLPVQYADYTLWQHAVLGDERQPGSPAAAQLDYWRTALAGLPEQLDLPADRPRPAISSYQGQRIGFTLPADLHQGLRELARTQHATLFMVVQAALATVLYRLGAGPDIPIGSPIAGRVDDAAEDLVGFFVNTLVLRNDLSGNPTFTELLARVRETDLAAYGQQDLPFERLVEVLSPERSMGRHPLFQVALAFDNSDQDVAAERVGRLMGLTVRPRDVGTGAAKFDLLFGVRERRDAAGAPAGLEGALQFSTDLYDRSAAERMVACLTRVLRAVVDDPTGTVADLDILGAAGRDEVLRWGDAVDAAPAPRTLVEAFAEQARRDPDAVAVVSGTEQLSYVDLDLRSNRLARLLIGHGVGPESLVVLAVPRSADLVVALLAVVKAGGVYVPVDPDYPAERIRLIVGDAQPVLVLAAAGTASLLPATGAPVVVLDETDLGGFSDTPVEDTERVRPLRPEHPAYVIYTSGSTGRPKGVVVTHANVERLFTMTDRRFGFDASDVWTLFHSYAFDFSVWELWGALRYGGRLVVVSHADSRDPAAFRRLLARERVTVLNQTPAAFAELMRADAELPVDGPDGPLALRYVIFGGEALDLARLRPWLDRHPDRPQLVNMYGITETTVHVTELTVDRRVADGARARSLVGRPITDLSLRVLDDRLRPVPVGVGGEIYVGGAGVARGYLNRPELSAVRFVADPYGPPGSRLYRSGDLGRWTPDGNLEYLGRADSQVKIRGFRIELGEIEAVLGAHPQVAQAVVVVRADPSGDRRLVAYVVAAGTAPDPAALREYAGRHLPSHMVPAAVVPLPVLPRTAHGKLDQSALPDPDYQTGRAARPPRSPQEAMLCEIFADVLGVASVGIDDNFFALGGHSLLANRLVSRIRSTLSAELSIRQVFETPTVVGLADALGQAGTARPPVERVATRPARLPLSHAQQRLWFVHHLNGPNGNDNISTALRLTGDLDHEALLAALRDVAERHEPLRTVIAEDAEGPHQVIVPAAVAVPRLEPTPIDPESLSQTLATLARHEFDLLREPPLRVRLLATGAREFVLVLVVHHVAADGWSMPLLASDLTRAYVARCAGGTPAWSVLPVSYLDYVLWQRELLGTEDDPGSGLSRQLAFWRDRLTDLPTELALPVDRARPVVGSQRGGEVGFAVDPALHAGLTGLARGSQATLFMVLQAGLVGLLSRLGAGEDIPIGTPSAGRSDAGLEELVGFFVNSLVLRSDAAGDPSFTELVGRVREVDLAAFGNQDVPFERLVELVNPERSLARHPLFQVMLNLDGAQHQAALEALAELPDLTVRHERIPIGAGKFDLSFSLLEHSAEDGAPAGLTGRLTFNRDLFDEATVQALADRYVRLLAYVVGDPERRLSEVPLLTAVEEDRVLRRWNATERQVPARTAPDRFAELARQHPRRTALEHDGEQLGYAELNARANRLAHWLIRQGVGAEDLVALRMPRSADLVAAILGVQKAGAAYLPIDPELPTERIEFILDDARPVLVLDVLPELHTEPEHDPEPGRSALGHAAYVIYTSGSTGTPKAVVSTHAGLGNLALLAAEHGVTADSRVLQFASFSFDVSVLEMWTALLTGATLVLVPERLRVADLPLTDFLTRERITYAKLPAAVVAALPAEARLPESVSTLVVGGESPSRALVERWSAGRRLVNAYGPTECTVNATASDPLDGSGAAPIGRPLANTRTYVLDAALRPVPPGVVGELYLAGPGLARGYLHRPALTAQRFVGCPYGPPGQRMYRTGDLARWTESGELVFAGRADEQVKLRGFRIEPGEVEQALTGHPSVRQSAVLVREDRPGLRQLVGYVVPATGLDCDPAELRRHLAARLPGYMVPAAVVPVEALPLTRNGKLDRQALPVPDYGRAATRQAPRGPQEQLLCELFADVLHLPEVGVDDGFFQLGGDSILSIDLVARSRRAGLEISVRDVFEHQTVAALSRVVAGRSTESPAGVGTEPDVPTGEVPLTPIVARFAERATPDMLFSQSQVLRVPADTGEAPLAAALAALVNRHDALRTRLTVTDGRWSLTIPESGELPPDPLLRRVDVGDADDEAYADVLRAEGIAARARLDARRGVLLQAVWFDRGAERSGYLLLVVHHLAVDGVSWRILLPDLAEAYLSVSAGQQVRLPAVRTSYRRWAQLLEGQATEPVRQAEAQWWRQALTPPSVRPGDRDLGPADTYASARRLTRHLPAGTTGPVLSTVPALYQAGVNDVLLTALLMAILQEQGTDDGSVLVDLEGHGRDESLAAGLDLSRTVGWFTSLYPVRLDPGSGAGADVWAGGPATGGLLKHVKELLRAVPGNGLGHGLLRYLDPGSRAEFADLPRPRVGFNYLGRIAVPDGADWAVVPGLDTGTDQDPTLPLAHVVEVNAATRDTDAGPELTAVWTWAPGAIDEERVDRLAGYWFRALEVLVAHAERPGAGGLTPSDVALSTIDQSEIDEFERELQAEWESSR</sequence>
<dbReference type="InterPro" id="IPR029058">
    <property type="entry name" value="AB_hydrolase_fold"/>
</dbReference>
<keyword evidence="9" id="KW-1185">Reference proteome</keyword>
<dbReference type="InterPro" id="IPR006162">
    <property type="entry name" value="Ppantetheine_attach_site"/>
</dbReference>